<proteinExistence type="predicted"/>
<organism evidence="1 2">
    <name type="scientific">Shinella yambaruensis</name>
    <dbReference type="NCBI Taxonomy" id="415996"/>
    <lineage>
        <taxon>Bacteria</taxon>
        <taxon>Pseudomonadati</taxon>
        <taxon>Pseudomonadota</taxon>
        <taxon>Alphaproteobacteria</taxon>
        <taxon>Hyphomicrobiales</taxon>
        <taxon>Rhizobiaceae</taxon>
        <taxon>Shinella</taxon>
    </lineage>
</organism>
<comment type="caution">
    <text evidence="1">The sequence shown here is derived from an EMBL/GenBank/DDBJ whole genome shotgun (WGS) entry which is preliminary data.</text>
</comment>
<reference evidence="2" key="1">
    <citation type="journal article" date="2019" name="Int. J. Syst. Evol. Microbiol.">
        <title>The Global Catalogue of Microorganisms (GCM) 10K type strain sequencing project: providing services to taxonomists for standard genome sequencing and annotation.</title>
        <authorList>
            <consortium name="The Broad Institute Genomics Platform"/>
            <consortium name="The Broad Institute Genome Sequencing Center for Infectious Disease"/>
            <person name="Wu L."/>
            <person name="Ma J."/>
        </authorList>
    </citation>
    <scope>NUCLEOTIDE SEQUENCE [LARGE SCALE GENOMIC DNA]</scope>
    <source>
        <strain evidence="2">NBRC 102122</strain>
    </source>
</reference>
<evidence type="ECO:0000313" key="1">
    <source>
        <dbReference type="EMBL" id="GLR54515.1"/>
    </source>
</evidence>
<sequence length="62" mass="6921">MAETTFEDFIVLVRRSGLPHDDVDLELLFDGYLKLQGMIASLRRPSDLTTGLAVGFQPEPVE</sequence>
<protein>
    <recommendedName>
        <fullName evidence="3">DUF4089 domain-containing protein</fullName>
    </recommendedName>
</protein>
<evidence type="ECO:0008006" key="3">
    <source>
        <dbReference type="Google" id="ProtNLM"/>
    </source>
</evidence>
<dbReference type="RefSeq" id="WP_244766400.1">
    <property type="nucleotide sequence ID" value="NZ_BSOP01000051.1"/>
</dbReference>
<keyword evidence="2" id="KW-1185">Reference proteome</keyword>
<name>A0ABQ5ZT09_9HYPH</name>
<dbReference type="Proteomes" id="UP001156702">
    <property type="component" value="Unassembled WGS sequence"/>
</dbReference>
<accession>A0ABQ5ZT09</accession>
<evidence type="ECO:0000313" key="2">
    <source>
        <dbReference type="Proteomes" id="UP001156702"/>
    </source>
</evidence>
<gene>
    <name evidence="1" type="ORF">GCM10007923_57320</name>
</gene>
<dbReference type="EMBL" id="BSOP01000051">
    <property type="protein sequence ID" value="GLR54515.1"/>
    <property type="molecule type" value="Genomic_DNA"/>
</dbReference>